<dbReference type="GO" id="GO:0030272">
    <property type="term" value="F:5-formyltetrahydrofolate cyclo-ligase activity"/>
    <property type="evidence" value="ECO:0007669"/>
    <property type="project" value="UniProtKB-EC"/>
</dbReference>
<dbReference type="GO" id="GO:0005524">
    <property type="term" value="F:ATP binding"/>
    <property type="evidence" value="ECO:0007669"/>
    <property type="project" value="UniProtKB-KW"/>
</dbReference>
<accession>A0A508XB81</accession>
<dbReference type="EMBL" id="CABFNB010000149">
    <property type="protein sequence ID" value="VTZ65396.1"/>
    <property type="molecule type" value="Genomic_DNA"/>
</dbReference>
<evidence type="ECO:0000313" key="6">
    <source>
        <dbReference type="EMBL" id="VTZ65396.1"/>
    </source>
</evidence>
<dbReference type="PANTHER" id="PTHR23407">
    <property type="entry name" value="ATPASE INHIBITOR/5-FORMYLTETRAHYDROFOLATE CYCLO-LIGASE"/>
    <property type="match status" value="1"/>
</dbReference>
<keyword evidence="4" id="KW-0479">Metal-binding</keyword>
<evidence type="ECO:0000256" key="5">
    <source>
        <dbReference type="SAM" id="MobiDB-lite"/>
    </source>
</evidence>
<dbReference type="EC" id="6.3.3.2" evidence="4"/>
<dbReference type="GO" id="GO:0035999">
    <property type="term" value="P:tetrahydrofolate interconversion"/>
    <property type="evidence" value="ECO:0007669"/>
    <property type="project" value="TreeGrafter"/>
</dbReference>
<proteinExistence type="inferred from homology"/>
<evidence type="ECO:0000256" key="2">
    <source>
        <dbReference type="ARBA" id="ARBA00022741"/>
    </source>
</evidence>
<dbReference type="Proteomes" id="UP000507954">
    <property type="component" value="Unassembled WGS sequence"/>
</dbReference>
<dbReference type="SUPFAM" id="SSF100950">
    <property type="entry name" value="NagB/RpiA/CoA transferase-like"/>
    <property type="match status" value="1"/>
</dbReference>
<dbReference type="GO" id="GO:0046872">
    <property type="term" value="F:metal ion binding"/>
    <property type="evidence" value="ECO:0007669"/>
    <property type="project" value="UniProtKB-KW"/>
</dbReference>
<dbReference type="InterPro" id="IPR024185">
    <property type="entry name" value="FTHF_cligase-like_sf"/>
</dbReference>
<keyword evidence="4" id="KW-0460">Magnesium</keyword>
<dbReference type="AlphaFoldDB" id="A0A508XB81"/>
<dbReference type="InterPro" id="IPR002698">
    <property type="entry name" value="FTHF_cligase"/>
</dbReference>
<sequence>MDLSEIEKEATGMEIEDDDIPPTFASPPCLMHELDPAYAGLSSDRTNNVDVKRWRKSERARLIAERLAMAPDHRAMCEAQIVNRILAEIGDMRGRVVSLYWPFRGEPDLRPLMRQISDEGGECALPVVVQKEQPLEFHIWRPGDKLTRGIWNIPVPATPHSCTPDIVIAPVVGFDASCYRLGYGGGYYDRTLAGMTAKRRVVGVGFAQARIRTIYPQDHDVRMDVVVTDSTTDRYSATR</sequence>
<gene>
    <name evidence="6" type="ORF">EMEDMD4_790420</name>
</gene>
<keyword evidence="3 4" id="KW-0067">ATP-binding</keyword>
<dbReference type="NCBIfam" id="TIGR02727">
    <property type="entry name" value="MTHFS_bact"/>
    <property type="match status" value="1"/>
</dbReference>
<dbReference type="Gene3D" id="3.40.50.10420">
    <property type="entry name" value="NagB/RpiA/CoA transferase-like"/>
    <property type="match status" value="1"/>
</dbReference>
<organism evidence="6">
    <name type="scientific">Sinorhizobium medicae</name>
    <dbReference type="NCBI Taxonomy" id="110321"/>
    <lineage>
        <taxon>Bacteria</taxon>
        <taxon>Pseudomonadati</taxon>
        <taxon>Pseudomonadota</taxon>
        <taxon>Alphaproteobacteria</taxon>
        <taxon>Hyphomicrobiales</taxon>
        <taxon>Rhizobiaceae</taxon>
        <taxon>Sinorhizobium/Ensifer group</taxon>
        <taxon>Sinorhizobium</taxon>
    </lineage>
</organism>
<evidence type="ECO:0000256" key="4">
    <source>
        <dbReference type="RuleBase" id="RU361279"/>
    </source>
</evidence>
<feature type="region of interest" description="Disordered" evidence="5">
    <location>
        <begin position="1"/>
        <end position="26"/>
    </location>
</feature>
<dbReference type="RefSeq" id="WP_080665953.1">
    <property type="nucleotide sequence ID" value="NZ_CABFNB010000149.1"/>
</dbReference>
<name>A0A508XB81_9HYPH</name>
<feature type="compositionally biased region" description="Basic and acidic residues" evidence="5">
    <location>
        <begin position="1"/>
        <end position="11"/>
    </location>
</feature>
<dbReference type="PANTHER" id="PTHR23407:SF1">
    <property type="entry name" value="5-FORMYLTETRAHYDROFOLATE CYCLO-LIGASE"/>
    <property type="match status" value="1"/>
</dbReference>
<reference evidence="6" key="1">
    <citation type="submission" date="2019-06" db="EMBL/GenBank/DDBJ databases">
        <authorList>
            <person name="Le Quere A."/>
            <person name="Colella S."/>
        </authorList>
    </citation>
    <scope>NUCLEOTIDE SEQUENCE</scope>
    <source>
        <strain evidence="6">EmedicaeMD41</strain>
    </source>
</reference>
<evidence type="ECO:0000256" key="3">
    <source>
        <dbReference type="ARBA" id="ARBA00022840"/>
    </source>
</evidence>
<comment type="similarity">
    <text evidence="1 4">Belongs to the 5-formyltetrahydrofolate cyclo-ligase family.</text>
</comment>
<comment type="cofactor">
    <cofactor evidence="4">
        <name>Mg(2+)</name>
        <dbReference type="ChEBI" id="CHEBI:18420"/>
    </cofactor>
</comment>
<keyword evidence="6" id="KW-0436">Ligase</keyword>
<protein>
    <recommendedName>
        <fullName evidence="4">5-formyltetrahydrofolate cyclo-ligase</fullName>
        <ecNumber evidence="4">6.3.3.2</ecNumber>
    </recommendedName>
</protein>
<dbReference type="GO" id="GO:0009396">
    <property type="term" value="P:folic acid-containing compound biosynthetic process"/>
    <property type="evidence" value="ECO:0007669"/>
    <property type="project" value="TreeGrafter"/>
</dbReference>
<comment type="catalytic activity">
    <reaction evidence="4">
        <text>(6S)-5-formyl-5,6,7,8-tetrahydrofolate + ATP = (6R)-5,10-methenyltetrahydrofolate + ADP + phosphate</text>
        <dbReference type="Rhea" id="RHEA:10488"/>
        <dbReference type="ChEBI" id="CHEBI:30616"/>
        <dbReference type="ChEBI" id="CHEBI:43474"/>
        <dbReference type="ChEBI" id="CHEBI:57455"/>
        <dbReference type="ChEBI" id="CHEBI:57457"/>
        <dbReference type="ChEBI" id="CHEBI:456216"/>
        <dbReference type="EC" id="6.3.3.2"/>
    </reaction>
</comment>
<dbReference type="InterPro" id="IPR037171">
    <property type="entry name" value="NagB/RpiA_transferase-like"/>
</dbReference>
<dbReference type="Pfam" id="PF01812">
    <property type="entry name" value="5-FTHF_cyc-lig"/>
    <property type="match status" value="1"/>
</dbReference>
<keyword evidence="2 4" id="KW-0547">Nucleotide-binding</keyword>
<evidence type="ECO:0000256" key="1">
    <source>
        <dbReference type="ARBA" id="ARBA00010638"/>
    </source>
</evidence>